<dbReference type="PANTHER" id="PTHR42921:SF1">
    <property type="entry name" value="ACETOACETYL-COA SYNTHETASE"/>
    <property type="match status" value="1"/>
</dbReference>
<dbReference type="PANTHER" id="PTHR42921">
    <property type="entry name" value="ACETOACETYL-COA SYNTHETASE"/>
    <property type="match status" value="1"/>
</dbReference>
<dbReference type="InterPro" id="IPR020845">
    <property type="entry name" value="AMP-binding_CS"/>
</dbReference>
<dbReference type="NCBIfam" id="NF002937">
    <property type="entry name" value="PRK03584.1"/>
    <property type="match status" value="1"/>
</dbReference>
<dbReference type="GO" id="GO:0005829">
    <property type="term" value="C:cytosol"/>
    <property type="evidence" value="ECO:0007669"/>
    <property type="project" value="UniProtKB-SubCell"/>
</dbReference>
<dbReference type="InterPro" id="IPR009991">
    <property type="entry name" value="DCTN3"/>
</dbReference>
<dbReference type="STRING" id="10195.A0A3M7SI04"/>
<dbReference type="InterPro" id="IPR000873">
    <property type="entry name" value="AMP-dep_synth/lig_dom"/>
</dbReference>
<gene>
    <name evidence="11" type="ORF">BpHYR1_039973</name>
</gene>
<evidence type="ECO:0000256" key="5">
    <source>
        <dbReference type="ARBA" id="ARBA00022741"/>
    </source>
</evidence>
<dbReference type="GO" id="GO:0061640">
    <property type="term" value="P:cytoskeleton-dependent cytokinesis"/>
    <property type="evidence" value="ECO:0007669"/>
    <property type="project" value="InterPro"/>
</dbReference>
<dbReference type="GO" id="GO:0006631">
    <property type="term" value="P:fatty acid metabolic process"/>
    <property type="evidence" value="ECO:0007669"/>
    <property type="project" value="UniProtKB-UniRule"/>
</dbReference>
<proteinExistence type="inferred from homology"/>
<dbReference type="InterPro" id="IPR045851">
    <property type="entry name" value="AMP-bd_C_sf"/>
</dbReference>
<evidence type="ECO:0000259" key="10">
    <source>
        <dbReference type="Pfam" id="PF16177"/>
    </source>
</evidence>
<comment type="similarity">
    <text evidence="1 7">Belongs to the ATP-dependent AMP-binding enzyme family.</text>
</comment>
<dbReference type="GO" id="GO:0030729">
    <property type="term" value="F:acetoacetate-CoA ligase activity"/>
    <property type="evidence" value="ECO:0007669"/>
    <property type="project" value="UniProtKB-UniRule"/>
</dbReference>
<dbReference type="GO" id="GO:0005869">
    <property type="term" value="C:dynactin complex"/>
    <property type="evidence" value="ECO:0007669"/>
    <property type="project" value="InterPro"/>
</dbReference>
<keyword evidence="4 7" id="KW-0436">Ligase</keyword>
<dbReference type="NCBIfam" id="TIGR01217">
    <property type="entry name" value="ac_ac_CoA_syn"/>
    <property type="match status" value="1"/>
</dbReference>
<reference evidence="11 12" key="1">
    <citation type="journal article" date="2018" name="Sci. Rep.">
        <title>Genomic signatures of local adaptation to the degree of environmental predictability in rotifers.</title>
        <authorList>
            <person name="Franch-Gras L."/>
            <person name="Hahn C."/>
            <person name="Garcia-Roger E.M."/>
            <person name="Carmona M.J."/>
            <person name="Serra M."/>
            <person name="Gomez A."/>
        </authorList>
    </citation>
    <scope>NUCLEOTIDE SEQUENCE [LARGE SCALE GENOMIC DNA]</scope>
    <source>
        <strain evidence="11">HYR1</strain>
    </source>
</reference>
<comment type="function">
    <text evidence="7">Converts acetoacetate to acetoacetyl-CoA in the cytosol.</text>
</comment>
<accession>A0A3M7SI04</accession>
<keyword evidence="8" id="KW-0175">Coiled coil</keyword>
<dbReference type="PROSITE" id="PS00455">
    <property type="entry name" value="AMP_BINDING"/>
    <property type="match status" value="1"/>
</dbReference>
<name>A0A3M7SI04_BRAPC</name>
<comment type="caution">
    <text evidence="11">The sequence shown here is derived from an EMBL/GenBank/DDBJ whole genome shotgun (WGS) entry which is preliminary data.</text>
</comment>
<dbReference type="InterPro" id="IPR032387">
    <property type="entry name" value="ACAS_N"/>
</dbReference>
<keyword evidence="5 7" id="KW-0547">Nucleotide-binding</keyword>
<dbReference type="Gene3D" id="3.40.50.12780">
    <property type="entry name" value="N-terminal domain of ligase-like"/>
    <property type="match status" value="1"/>
</dbReference>
<keyword evidence="7" id="KW-0276">Fatty acid metabolism</keyword>
<dbReference type="GO" id="GO:0005524">
    <property type="term" value="F:ATP binding"/>
    <property type="evidence" value="ECO:0007669"/>
    <property type="project" value="UniProtKB-UniRule"/>
</dbReference>
<feature type="coiled-coil region" evidence="8">
    <location>
        <begin position="713"/>
        <end position="740"/>
    </location>
</feature>
<evidence type="ECO:0000313" key="11">
    <source>
        <dbReference type="EMBL" id="RNA35504.1"/>
    </source>
</evidence>
<dbReference type="OrthoDB" id="10253869at2759"/>
<dbReference type="EC" id="6.2.1.16" evidence="2 7"/>
<comment type="catalytic activity">
    <reaction evidence="7">
        <text>acetoacetate + ATP + CoA = acetoacetyl-CoA + AMP + diphosphate</text>
        <dbReference type="Rhea" id="RHEA:16117"/>
        <dbReference type="ChEBI" id="CHEBI:13705"/>
        <dbReference type="ChEBI" id="CHEBI:30616"/>
        <dbReference type="ChEBI" id="CHEBI:33019"/>
        <dbReference type="ChEBI" id="CHEBI:57286"/>
        <dbReference type="ChEBI" id="CHEBI:57287"/>
        <dbReference type="ChEBI" id="CHEBI:456215"/>
        <dbReference type="EC" id="6.2.1.16"/>
    </reaction>
</comment>
<comment type="subcellular location">
    <subcellularLocation>
        <location evidence="7">Cytoplasm</location>
        <location evidence="7">Cytosol</location>
    </subcellularLocation>
</comment>
<dbReference type="Proteomes" id="UP000276133">
    <property type="component" value="Unassembled WGS sequence"/>
</dbReference>
<evidence type="ECO:0000313" key="12">
    <source>
        <dbReference type="Proteomes" id="UP000276133"/>
    </source>
</evidence>
<dbReference type="Pfam" id="PF00501">
    <property type="entry name" value="AMP-binding"/>
    <property type="match status" value="1"/>
</dbReference>
<dbReference type="Gene3D" id="3.30.300.30">
    <property type="match status" value="1"/>
</dbReference>
<evidence type="ECO:0000259" key="9">
    <source>
        <dbReference type="Pfam" id="PF00501"/>
    </source>
</evidence>
<protein>
    <recommendedName>
        <fullName evidence="3 7">Acetoacetyl-CoA synthetase</fullName>
        <ecNumber evidence="2 7">6.2.1.16</ecNumber>
    </recommendedName>
</protein>
<evidence type="ECO:0000256" key="4">
    <source>
        <dbReference type="ARBA" id="ARBA00022598"/>
    </source>
</evidence>
<evidence type="ECO:0000256" key="7">
    <source>
        <dbReference type="RuleBase" id="RU367019"/>
    </source>
</evidence>
<evidence type="ECO:0000256" key="1">
    <source>
        <dbReference type="ARBA" id="ARBA00006432"/>
    </source>
</evidence>
<keyword evidence="6 7" id="KW-0067">ATP-binding</keyword>
<keyword evidence="7" id="KW-0963">Cytoplasm</keyword>
<dbReference type="AlphaFoldDB" id="A0A3M7SI04"/>
<dbReference type="Pfam" id="PF07426">
    <property type="entry name" value="Dynactin_p22"/>
    <property type="match status" value="1"/>
</dbReference>
<evidence type="ECO:0000256" key="6">
    <source>
        <dbReference type="ARBA" id="ARBA00022840"/>
    </source>
</evidence>
<evidence type="ECO:0000256" key="3">
    <source>
        <dbReference type="ARBA" id="ARBA00015326"/>
    </source>
</evidence>
<sequence length="894" mass="102462">MDTRTDHLNDANNNLKINGNSKKLNNGITIGDLSDQNEDKKLLWNPKKSAISQNTKLVEFQNLIEKKYGLYFKSYNDLYKWSCENFIIFWEEFWYFSNIVYSRSYDKVLDKPDGPVDNLPFSWFDGARLNYAENLLRYNDEKVAVYSYGEAFAKVKTITFRELRDKVRIIQNCLTSYGIQKNDVVVGYLPNFIEALAVKLSVVSLGAIWSCASPDFGANVVFFLFFFLVERFKQINPKLIFSVTSVYYNGKKHDHVSKLKDALNGLETIKKCILIPFCQDELDDHSSIDKSISYDEFLSQYGSNAGELKFEQVPFNHPLVIMFSSGTTGIPKCIVHSHGGTLIQHLKEHLLHGNMSRDDIIFYYTTTGWMMYNWLITSLATGASIVIFDGSPFLPNLNVLWDLVDNLRITMFGTSAKWLSVLEEKKCAPKKTHKLTSLKCILSTGSPLKPNSFDYVYESIKSDLVLGSITGGTDIISLFCGHNMNLPVYRGEIQCRQLGMAVECWNDEGKSVFDECGELVCTKPFPSMPIYFSNDIDFKKYKSSYFEKFPGVWSHGDFMMISSETGGVFMLGRSDGTLNPNGVRFGSADIYNMIENMEEIEDSLCVGQKNPHNPSEERVVLFLKLKQNKELSQSLIDKIRFKIRESLSARHVPNLILRINEIPYTLNGKKVEVPVRKIIEGHSIKPSSSLVNPACLDIFKNIEELKKCNYYKIMSLSNELEIMENRINRLENLVGNFEKIDNTKGFETINEIINDLSLFSSNYPKIGSTFKSVSEISKYSNFDAINELEDEIMLKAKIELILSEQDTLIKLDEDFRRLKSLQTILDNPILNDIPSLTEKMKNVCSKQASLKDNEHELVEELKNFLSVYYKSMKHVNDSFINYDDFLNNYEQKKE</sequence>
<feature type="domain" description="AMP-dependent synthetase/ligase" evidence="9">
    <location>
        <begin position="141"/>
        <end position="479"/>
    </location>
</feature>
<dbReference type="Pfam" id="PF16177">
    <property type="entry name" value="ACAS_N"/>
    <property type="match status" value="1"/>
</dbReference>
<evidence type="ECO:0000256" key="2">
    <source>
        <dbReference type="ARBA" id="ARBA00012988"/>
    </source>
</evidence>
<keyword evidence="12" id="KW-1185">Reference proteome</keyword>
<organism evidence="11 12">
    <name type="scientific">Brachionus plicatilis</name>
    <name type="common">Marine rotifer</name>
    <name type="synonym">Brachionus muelleri</name>
    <dbReference type="NCBI Taxonomy" id="10195"/>
    <lineage>
        <taxon>Eukaryota</taxon>
        <taxon>Metazoa</taxon>
        <taxon>Spiralia</taxon>
        <taxon>Gnathifera</taxon>
        <taxon>Rotifera</taxon>
        <taxon>Eurotatoria</taxon>
        <taxon>Monogononta</taxon>
        <taxon>Pseudotrocha</taxon>
        <taxon>Ploima</taxon>
        <taxon>Brachionidae</taxon>
        <taxon>Brachionus</taxon>
    </lineage>
</organism>
<dbReference type="CDD" id="cd05943">
    <property type="entry name" value="AACS"/>
    <property type="match status" value="1"/>
</dbReference>
<dbReference type="InterPro" id="IPR005914">
    <property type="entry name" value="Acac_CoA_synth"/>
</dbReference>
<dbReference type="SUPFAM" id="SSF56801">
    <property type="entry name" value="Acetyl-CoA synthetase-like"/>
    <property type="match status" value="1"/>
</dbReference>
<dbReference type="EMBL" id="REGN01001318">
    <property type="protein sequence ID" value="RNA35504.1"/>
    <property type="molecule type" value="Genomic_DNA"/>
</dbReference>
<dbReference type="InterPro" id="IPR042099">
    <property type="entry name" value="ANL_N_sf"/>
</dbReference>
<evidence type="ECO:0000256" key="8">
    <source>
        <dbReference type="SAM" id="Coils"/>
    </source>
</evidence>
<keyword evidence="7" id="KW-0443">Lipid metabolism</keyword>
<feature type="domain" description="Acetyl-coenzyme A synthetase N-terminal" evidence="10">
    <location>
        <begin position="75"/>
        <end position="134"/>
    </location>
</feature>